<accession>A0AAD6BMB8</accession>
<gene>
    <name evidence="1" type="ORF">JOQ06_009487</name>
</gene>
<comment type="caution">
    <text evidence="1">The sequence shown here is derived from an EMBL/GenBank/DDBJ whole genome shotgun (WGS) entry which is preliminary data.</text>
</comment>
<dbReference type="Proteomes" id="UP001219934">
    <property type="component" value="Unassembled WGS sequence"/>
</dbReference>
<keyword evidence="2" id="KW-1185">Reference proteome</keyword>
<dbReference type="EMBL" id="JAPTMU010000002">
    <property type="protein sequence ID" value="KAJ4947452.1"/>
    <property type="molecule type" value="Genomic_DNA"/>
</dbReference>
<proteinExistence type="predicted"/>
<evidence type="ECO:0000313" key="2">
    <source>
        <dbReference type="Proteomes" id="UP001219934"/>
    </source>
</evidence>
<dbReference type="AlphaFoldDB" id="A0AAD6BMB8"/>
<evidence type="ECO:0000313" key="1">
    <source>
        <dbReference type="EMBL" id="KAJ4947452.1"/>
    </source>
</evidence>
<sequence>MRHSSHKAIGPQAADLLLSSRHLLAMSSLLGRGNDDILTDGTNGRAQPTPTEAQIPPALTQIYLTVLCAFLSRDPDAKECNEGLKATVVCTLGRYRSELCELSQLTWRGVEESRILFMKEDISLEVFDFSIRTGLFSQVTGSETRGRY</sequence>
<organism evidence="1 2">
    <name type="scientific">Pogonophryne albipinna</name>
    <dbReference type="NCBI Taxonomy" id="1090488"/>
    <lineage>
        <taxon>Eukaryota</taxon>
        <taxon>Metazoa</taxon>
        <taxon>Chordata</taxon>
        <taxon>Craniata</taxon>
        <taxon>Vertebrata</taxon>
        <taxon>Euteleostomi</taxon>
        <taxon>Actinopterygii</taxon>
        <taxon>Neopterygii</taxon>
        <taxon>Teleostei</taxon>
        <taxon>Neoteleostei</taxon>
        <taxon>Acanthomorphata</taxon>
        <taxon>Eupercaria</taxon>
        <taxon>Perciformes</taxon>
        <taxon>Notothenioidei</taxon>
        <taxon>Pogonophryne</taxon>
    </lineage>
</organism>
<reference evidence="1" key="1">
    <citation type="submission" date="2022-11" db="EMBL/GenBank/DDBJ databases">
        <title>Chromosome-level genome of Pogonophryne albipinna.</title>
        <authorList>
            <person name="Jo E."/>
        </authorList>
    </citation>
    <scope>NUCLEOTIDE SEQUENCE</scope>
    <source>
        <strain evidence="1">SGF0006</strain>
        <tissue evidence="1">Muscle</tissue>
    </source>
</reference>
<name>A0AAD6BMB8_9TELE</name>
<protein>
    <submittedName>
        <fullName evidence="1">Uncharacterized protein</fullName>
    </submittedName>
</protein>